<gene>
    <name evidence="1" type="ORF">DSO57_1006676</name>
</gene>
<proteinExistence type="predicted"/>
<dbReference type="Proteomes" id="UP001165960">
    <property type="component" value="Unassembled WGS sequence"/>
</dbReference>
<organism evidence="1 2">
    <name type="scientific">Entomophthora muscae</name>
    <dbReference type="NCBI Taxonomy" id="34485"/>
    <lineage>
        <taxon>Eukaryota</taxon>
        <taxon>Fungi</taxon>
        <taxon>Fungi incertae sedis</taxon>
        <taxon>Zoopagomycota</taxon>
        <taxon>Entomophthoromycotina</taxon>
        <taxon>Entomophthoromycetes</taxon>
        <taxon>Entomophthorales</taxon>
        <taxon>Entomophthoraceae</taxon>
        <taxon>Entomophthora</taxon>
    </lineage>
</organism>
<protein>
    <submittedName>
        <fullName evidence="1">Uncharacterized protein</fullName>
    </submittedName>
</protein>
<reference evidence="1" key="1">
    <citation type="submission" date="2022-04" db="EMBL/GenBank/DDBJ databases">
        <title>Genome of the entomopathogenic fungus Entomophthora muscae.</title>
        <authorList>
            <person name="Elya C."/>
            <person name="Lovett B.R."/>
            <person name="Lee E."/>
            <person name="Macias A.M."/>
            <person name="Hajek A.E."/>
            <person name="De Bivort B.L."/>
            <person name="Kasson M.T."/>
            <person name="De Fine Licht H.H."/>
            <person name="Stajich J.E."/>
        </authorList>
    </citation>
    <scope>NUCLEOTIDE SEQUENCE</scope>
    <source>
        <strain evidence="1">Berkeley</strain>
    </source>
</reference>
<comment type="caution">
    <text evidence="1">The sequence shown here is derived from an EMBL/GenBank/DDBJ whole genome shotgun (WGS) entry which is preliminary data.</text>
</comment>
<accession>A0ACC2TJI5</accession>
<dbReference type="EMBL" id="QTSX02002859">
    <property type="protein sequence ID" value="KAJ9074417.1"/>
    <property type="molecule type" value="Genomic_DNA"/>
</dbReference>
<evidence type="ECO:0000313" key="1">
    <source>
        <dbReference type="EMBL" id="KAJ9074417.1"/>
    </source>
</evidence>
<sequence>MNYIIFTAFFTDYLVIGGNQIAYAQFEPELLGPKGISYHEPTQLNSMDLNMWTPLASSQPTPNLVNYRILAVMLLYLEGSLRQCNILAKAFWQAMNLYLIVYAFNGFQPPNLPSYVTKVLSSILGCTLNGKFSHISYYGWS</sequence>
<keyword evidence="2" id="KW-1185">Reference proteome</keyword>
<name>A0ACC2TJI5_9FUNG</name>
<evidence type="ECO:0000313" key="2">
    <source>
        <dbReference type="Proteomes" id="UP001165960"/>
    </source>
</evidence>